<accession>A0AAV2QGY9</accession>
<evidence type="ECO:0000313" key="2">
    <source>
        <dbReference type="EMBL" id="CAL4082838.1"/>
    </source>
</evidence>
<dbReference type="Proteomes" id="UP001497623">
    <property type="component" value="Unassembled WGS sequence"/>
</dbReference>
<dbReference type="EMBL" id="CAXKWB010006446">
    <property type="protein sequence ID" value="CAL4082838.1"/>
    <property type="molecule type" value="Genomic_DNA"/>
</dbReference>
<proteinExistence type="predicted"/>
<name>A0AAV2QGY9_MEGNR</name>
<protein>
    <submittedName>
        <fullName evidence="2">Uncharacterized protein</fullName>
    </submittedName>
</protein>
<sequence>QIHWNRGWGAGGSMGKRSPSGSLNSNSLAAALQGSSDHCSVDLQHISKMVTQLIQSEVSRVLRCEDRERGLVNAAVMEEMAAAASSPIVHQTSPLSGPVSPVVPWWTTAQNLADEQ</sequence>
<comment type="caution">
    <text evidence="2">The sequence shown here is derived from an EMBL/GenBank/DDBJ whole genome shotgun (WGS) entry which is preliminary data.</text>
</comment>
<dbReference type="AlphaFoldDB" id="A0AAV2QGY9"/>
<feature type="non-terminal residue" evidence="2">
    <location>
        <position position="1"/>
    </location>
</feature>
<evidence type="ECO:0000256" key="1">
    <source>
        <dbReference type="SAM" id="MobiDB-lite"/>
    </source>
</evidence>
<feature type="region of interest" description="Disordered" evidence="1">
    <location>
        <begin position="1"/>
        <end position="29"/>
    </location>
</feature>
<reference evidence="2 3" key="1">
    <citation type="submission" date="2024-05" db="EMBL/GenBank/DDBJ databases">
        <authorList>
            <person name="Wallberg A."/>
        </authorList>
    </citation>
    <scope>NUCLEOTIDE SEQUENCE [LARGE SCALE GENOMIC DNA]</scope>
</reference>
<gene>
    <name evidence="2" type="ORF">MNOR_LOCUS12008</name>
</gene>
<feature type="compositionally biased region" description="Low complexity" evidence="1">
    <location>
        <begin position="18"/>
        <end position="29"/>
    </location>
</feature>
<keyword evidence="3" id="KW-1185">Reference proteome</keyword>
<evidence type="ECO:0000313" key="3">
    <source>
        <dbReference type="Proteomes" id="UP001497623"/>
    </source>
</evidence>
<organism evidence="2 3">
    <name type="scientific">Meganyctiphanes norvegica</name>
    <name type="common">Northern krill</name>
    <name type="synonym">Thysanopoda norvegica</name>
    <dbReference type="NCBI Taxonomy" id="48144"/>
    <lineage>
        <taxon>Eukaryota</taxon>
        <taxon>Metazoa</taxon>
        <taxon>Ecdysozoa</taxon>
        <taxon>Arthropoda</taxon>
        <taxon>Crustacea</taxon>
        <taxon>Multicrustacea</taxon>
        <taxon>Malacostraca</taxon>
        <taxon>Eumalacostraca</taxon>
        <taxon>Eucarida</taxon>
        <taxon>Euphausiacea</taxon>
        <taxon>Euphausiidae</taxon>
        <taxon>Meganyctiphanes</taxon>
    </lineage>
</organism>